<keyword evidence="4 5" id="KW-0440">LIM domain</keyword>
<dbReference type="Proteomes" id="UP000677228">
    <property type="component" value="Unassembled WGS sequence"/>
</dbReference>
<dbReference type="GO" id="GO:0046872">
    <property type="term" value="F:metal ion binding"/>
    <property type="evidence" value="ECO:0007669"/>
    <property type="project" value="UniProtKB-KW"/>
</dbReference>
<keyword evidence="2" id="KW-0677">Repeat</keyword>
<evidence type="ECO:0000313" key="11">
    <source>
        <dbReference type="EMBL" id="CAF3674404.1"/>
    </source>
</evidence>
<feature type="compositionally biased region" description="Low complexity" evidence="6">
    <location>
        <begin position="237"/>
        <end position="251"/>
    </location>
</feature>
<dbReference type="EMBL" id="CAJNOK010000628">
    <property type="protein sequence ID" value="CAF0765798.1"/>
    <property type="molecule type" value="Genomic_DNA"/>
</dbReference>
<feature type="compositionally biased region" description="Polar residues" evidence="6">
    <location>
        <begin position="260"/>
        <end position="281"/>
    </location>
</feature>
<evidence type="ECO:0000256" key="3">
    <source>
        <dbReference type="ARBA" id="ARBA00022833"/>
    </source>
</evidence>
<dbReference type="AlphaFoldDB" id="A0A813YWS4"/>
<proteinExistence type="predicted"/>
<feature type="compositionally biased region" description="Basic residues" evidence="6">
    <location>
        <begin position="214"/>
        <end position="236"/>
    </location>
</feature>
<name>A0A813YWS4_9BILA</name>
<dbReference type="SMART" id="SM00132">
    <property type="entry name" value="LIM"/>
    <property type="match status" value="2"/>
</dbReference>
<organism evidence="9 12">
    <name type="scientific">Didymodactylos carnosus</name>
    <dbReference type="NCBI Taxonomy" id="1234261"/>
    <lineage>
        <taxon>Eukaryota</taxon>
        <taxon>Metazoa</taxon>
        <taxon>Spiralia</taxon>
        <taxon>Gnathifera</taxon>
        <taxon>Rotifera</taxon>
        <taxon>Eurotatoria</taxon>
        <taxon>Bdelloidea</taxon>
        <taxon>Philodinida</taxon>
        <taxon>Philodinidae</taxon>
        <taxon>Didymodactylos</taxon>
    </lineage>
</organism>
<dbReference type="EMBL" id="CAJOBA010000628">
    <property type="protein sequence ID" value="CAF3545926.1"/>
    <property type="molecule type" value="Genomic_DNA"/>
</dbReference>
<accession>A0A813YWS4</accession>
<evidence type="ECO:0000313" key="8">
    <source>
        <dbReference type="EMBL" id="CAF0765798.1"/>
    </source>
</evidence>
<dbReference type="Proteomes" id="UP000681722">
    <property type="component" value="Unassembled WGS sequence"/>
</dbReference>
<evidence type="ECO:0000256" key="2">
    <source>
        <dbReference type="ARBA" id="ARBA00022737"/>
    </source>
</evidence>
<evidence type="ECO:0000256" key="1">
    <source>
        <dbReference type="ARBA" id="ARBA00022723"/>
    </source>
</evidence>
<dbReference type="Proteomes" id="UP000682733">
    <property type="component" value="Unassembled WGS sequence"/>
</dbReference>
<dbReference type="Gene3D" id="2.10.110.10">
    <property type="entry name" value="Cysteine Rich Protein"/>
    <property type="match status" value="2"/>
</dbReference>
<feature type="region of interest" description="Disordered" evidence="6">
    <location>
        <begin position="200"/>
        <end position="281"/>
    </location>
</feature>
<dbReference type="InterPro" id="IPR001781">
    <property type="entry name" value="Znf_LIM"/>
</dbReference>
<evidence type="ECO:0000256" key="5">
    <source>
        <dbReference type="PROSITE-ProRule" id="PRU00125"/>
    </source>
</evidence>
<evidence type="ECO:0000256" key="6">
    <source>
        <dbReference type="SAM" id="MobiDB-lite"/>
    </source>
</evidence>
<reference evidence="9" key="1">
    <citation type="submission" date="2021-02" db="EMBL/GenBank/DDBJ databases">
        <authorList>
            <person name="Nowell W R."/>
        </authorList>
    </citation>
    <scope>NUCLEOTIDE SEQUENCE</scope>
</reference>
<dbReference type="Proteomes" id="UP000663829">
    <property type="component" value="Unassembled WGS sequence"/>
</dbReference>
<dbReference type="PANTHER" id="PTHR45787">
    <property type="entry name" value="LD11652P"/>
    <property type="match status" value="1"/>
</dbReference>
<dbReference type="OrthoDB" id="6352355at2759"/>
<dbReference type="EMBL" id="CAJNOQ010001369">
    <property type="protein sequence ID" value="CAF0889891.1"/>
    <property type="molecule type" value="Genomic_DNA"/>
</dbReference>
<dbReference type="EMBL" id="CAJOBC010001369">
    <property type="protein sequence ID" value="CAF3674404.1"/>
    <property type="molecule type" value="Genomic_DNA"/>
</dbReference>
<evidence type="ECO:0000313" key="10">
    <source>
        <dbReference type="EMBL" id="CAF3545926.1"/>
    </source>
</evidence>
<evidence type="ECO:0000313" key="9">
    <source>
        <dbReference type="EMBL" id="CAF0889891.1"/>
    </source>
</evidence>
<dbReference type="SUPFAM" id="SSF57716">
    <property type="entry name" value="Glucocorticoid receptor-like (DNA-binding domain)"/>
    <property type="match status" value="2"/>
</dbReference>
<evidence type="ECO:0000259" key="7">
    <source>
        <dbReference type="PROSITE" id="PS50023"/>
    </source>
</evidence>
<evidence type="ECO:0000313" key="12">
    <source>
        <dbReference type="Proteomes" id="UP000663829"/>
    </source>
</evidence>
<sequence>MKTKGGATPLVTTVHQSMMQPKFESSSSSSRYVDVVYNDTNSNSKMLPPPTQMTRYESHMLPTTGVTGKFLCSLCDQFIQERYLLYTNDRLNNGRYWHVNCLRCQSCGFLLSDLGNTFFTKENTILCKHDYMRIYGSKPCQTCSQIIQTQERVMRVPPNYYYHIDCFCCYKCRTRLVTGDRYVFVHGHLFCEKDHPLKSPSITNERTTTTKRGGGAKRGSKSTRGHHQQHHPHHSHVQQQQQPPSSTPLQQHHPHIHQAPNISLMDSSTHSILSMNGDDNY</sequence>
<dbReference type="InterPro" id="IPR050945">
    <property type="entry name" value="LMO_RBTN_TF"/>
</dbReference>
<keyword evidence="3 5" id="KW-0862">Zinc</keyword>
<feature type="domain" description="LIM zinc-binding" evidence="7">
    <location>
        <begin position="70"/>
        <end position="137"/>
    </location>
</feature>
<feature type="domain" description="LIM zinc-binding" evidence="7">
    <location>
        <begin position="138"/>
        <end position="201"/>
    </location>
</feature>
<protein>
    <recommendedName>
        <fullName evidence="7">LIM zinc-binding domain-containing protein</fullName>
    </recommendedName>
</protein>
<dbReference type="PROSITE" id="PS50023">
    <property type="entry name" value="LIM_DOMAIN_2"/>
    <property type="match status" value="2"/>
</dbReference>
<keyword evidence="12" id="KW-1185">Reference proteome</keyword>
<keyword evidence="1 5" id="KW-0479">Metal-binding</keyword>
<dbReference type="PANTHER" id="PTHR45787:SF13">
    <property type="entry name" value="LD11652P"/>
    <property type="match status" value="1"/>
</dbReference>
<gene>
    <name evidence="9" type="ORF">GPM918_LOCUS8064</name>
    <name evidence="8" type="ORF">OVA965_LOCUS2805</name>
    <name evidence="11" type="ORF">SRO942_LOCUS8064</name>
    <name evidence="10" type="ORF">TMI583_LOCUS2804</name>
</gene>
<evidence type="ECO:0000256" key="4">
    <source>
        <dbReference type="ARBA" id="ARBA00023038"/>
    </source>
</evidence>
<dbReference type="Pfam" id="PF00412">
    <property type="entry name" value="LIM"/>
    <property type="match status" value="2"/>
</dbReference>
<dbReference type="PROSITE" id="PS00478">
    <property type="entry name" value="LIM_DOMAIN_1"/>
    <property type="match status" value="2"/>
</dbReference>
<comment type="caution">
    <text evidence="9">The sequence shown here is derived from an EMBL/GenBank/DDBJ whole genome shotgun (WGS) entry which is preliminary data.</text>
</comment>